<protein>
    <submittedName>
        <fullName evidence="1">Uncharacterized protein</fullName>
    </submittedName>
</protein>
<name>A0A2H3UB77_FUSOX</name>
<reference evidence="2" key="1">
    <citation type="submission" date="2016-09" db="EMBL/GenBank/DDBJ databases">
        <authorList>
            <person name="Guldener U."/>
        </authorList>
    </citation>
    <scope>NUCLEOTIDE SEQUENCE [LARGE SCALE GENOMIC DNA]</scope>
    <source>
        <strain evidence="2">V64-1</strain>
    </source>
</reference>
<organism evidence="1 2">
    <name type="scientific">Fusarium oxysporum</name>
    <name type="common">Fusarium vascular wilt</name>
    <dbReference type="NCBI Taxonomy" id="5507"/>
    <lineage>
        <taxon>Eukaryota</taxon>
        <taxon>Fungi</taxon>
        <taxon>Dikarya</taxon>
        <taxon>Ascomycota</taxon>
        <taxon>Pezizomycotina</taxon>
        <taxon>Sordariomycetes</taxon>
        <taxon>Hypocreomycetidae</taxon>
        <taxon>Hypocreales</taxon>
        <taxon>Nectriaceae</taxon>
        <taxon>Fusarium</taxon>
        <taxon>Fusarium oxysporum species complex</taxon>
    </lineage>
</organism>
<sequence>MEHMLTLQPSDIVPIHEHFEADCTNTDINMAELSYVEAPVACLPKSLASYFWDGLALFSACRDIISFDFGFAAMTSL</sequence>
<gene>
    <name evidence="1" type="ORF">FRV6_16664</name>
</gene>
<dbReference type="AlphaFoldDB" id="A0A2H3UB77"/>
<proteinExistence type="predicted"/>
<accession>A0A2H3UB77</accession>
<evidence type="ECO:0000313" key="2">
    <source>
        <dbReference type="Proteomes" id="UP000219369"/>
    </source>
</evidence>
<evidence type="ECO:0000313" key="1">
    <source>
        <dbReference type="EMBL" id="SCO92536.1"/>
    </source>
</evidence>
<dbReference type="EMBL" id="FMJY01000011">
    <property type="protein sequence ID" value="SCO92536.1"/>
    <property type="molecule type" value="Genomic_DNA"/>
</dbReference>
<dbReference type="Proteomes" id="UP000219369">
    <property type="component" value="Unassembled WGS sequence"/>
</dbReference>